<evidence type="ECO:0000313" key="1">
    <source>
        <dbReference type="EMBL" id="EUB55122.1"/>
    </source>
</evidence>
<sequence>MSIYPSILSIYPSLIQPSIHLASHLPIHPSPIHPSIDLVSYLPSIQYSAVHSPPLYSSALPAEVPPSASDHLMTALNRIDRSYTNKQVHKYDRSSCPQFHAALTAFPPLSSTLLLPSSLPPILLFTLLPYPLIPPPLPSSPLPPPPSPLPLLPSPPSAAPILSPHRHFCHCHLSYSQTSSLDSLSGIWRTEEVIWRLHHSPSSPHLRCIVHSTSRHSTPLYYNPSPCTAALLKCGQAHHDTRQINSHLFNSVRLHNYLTLHLSTLYPSLHPSIHSEIDRVIRYHIPTRPILNHLVEGT</sequence>
<keyword evidence="2" id="KW-1185">Reference proteome</keyword>
<evidence type="ECO:0000313" key="2">
    <source>
        <dbReference type="Proteomes" id="UP000019149"/>
    </source>
</evidence>
<reference evidence="1 2" key="1">
    <citation type="journal article" date="2013" name="Nat. Genet.">
        <title>The genome of the hydatid tapeworm Echinococcus granulosus.</title>
        <authorList>
            <person name="Zheng H."/>
            <person name="Zhang W."/>
            <person name="Zhang L."/>
            <person name="Zhang Z."/>
            <person name="Li J."/>
            <person name="Lu G."/>
            <person name="Zhu Y."/>
            <person name="Wang Y."/>
            <person name="Huang Y."/>
            <person name="Liu J."/>
            <person name="Kang H."/>
            <person name="Chen J."/>
            <person name="Wang L."/>
            <person name="Chen A."/>
            <person name="Yu S."/>
            <person name="Gao Z."/>
            <person name="Jin L."/>
            <person name="Gu W."/>
            <person name="Wang Z."/>
            <person name="Zhao L."/>
            <person name="Shi B."/>
            <person name="Wen H."/>
            <person name="Lin R."/>
            <person name="Jones M.K."/>
            <person name="Brejova B."/>
            <person name="Vinar T."/>
            <person name="Zhao G."/>
            <person name="McManus D.P."/>
            <person name="Chen Z."/>
            <person name="Zhou Y."/>
            <person name="Wang S."/>
        </authorList>
    </citation>
    <scope>NUCLEOTIDE SEQUENCE [LARGE SCALE GENOMIC DNA]</scope>
</reference>
<protein>
    <submittedName>
        <fullName evidence="1">Uncharacterized protein</fullName>
    </submittedName>
</protein>
<name>W6U9F9_ECHGR</name>
<dbReference type="AlphaFoldDB" id="W6U9F9"/>
<gene>
    <name evidence="1" type="ORF">EGR_10031</name>
</gene>
<dbReference type="CTD" id="36345746"/>
<dbReference type="RefSeq" id="XP_024346318.1">
    <property type="nucleotide sequence ID" value="XM_024499280.1"/>
</dbReference>
<organism evidence="1 2">
    <name type="scientific">Echinococcus granulosus</name>
    <name type="common">Hydatid tapeworm</name>
    <dbReference type="NCBI Taxonomy" id="6210"/>
    <lineage>
        <taxon>Eukaryota</taxon>
        <taxon>Metazoa</taxon>
        <taxon>Spiralia</taxon>
        <taxon>Lophotrochozoa</taxon>
        <taxon>Platyhelminthes</taxon>
        <taxon>Cestoda</taxon>
        <taxon>Eucestoda</taxon>
        <taxon>Cyclophyllidea</taxon>
        <taxon>Taeniidae</taxon>
        <taxon>Echinococcus</taxon>
        <taxon>Echinococcus granulosus group</taxon>
    </lineage>
</organism>
<dbReference type="KEGG" id="egl:EGR_10031"/>
<proteinExistence type="predicted"/>
<accession>W6U9F9</accession>
<comment type="caution">
    <text evidence="1">The sequence shown here is derived from an EMBL/GenBank/DDBJ whole genome shotgun (WGS) entry which is preliminary data.</text>
</comment>
<dbReference type="GeneID" id="36345746"/>
<dbReference type="EMBL" id="APAU02000184">
    <property type="protein sequence ID" value="EUB55122.1"/>
    <property type="molecule type" value="Genomic_DNA"/>
</dbReference>
<dbReference type="Proteomes" id="UP000019149">
    <property type="component" value="Unassembled WGS sequence"/>
</dbReference>